<sequence>MQVQKNKFNFLRLFLIITIPIIIIEIIIISKLPVEGSQTNEILIKRSDKISNPINELVTYNNFIRRYKKEKGKFPEDLKKISDEYSIPQPQHVTYTTDKNYGYILQLKDDSIKAPVFTGKGIDIKNNIFKREEK</sequence>
<dbReference type="EMBL" id="DSTT01000005">
    <property type="protein sequence ID" value="HFK23792.1"/>
    <property type="molecule type" value="Genomic_DNA"/>
</dbReference>
<protein>
    <recommendedName>
        <fullName evidence="3">Type II secretion system protein GspG C-terminal domain-containing protein</fullName>
    </recommendedName>
</protein>
<proteinExistence type="predicted"/>
<evidence type="ECO:0008006" key="3">
    <source>
        <dbReference type="Google" id="ProtNLM"/>
    </source>
</evidence>
<keyword evidence="1" id="KW-0472">Membrane</keyword>
<evidence type="ECO:0000256" key="1">
    <source>
        <dbReference type="SAM" id="Phobius"/>
    </source>
</evidence>
<gene>
    <name evidence="2" type="ORF">ENS15_03980</name>
</gene>
<keyword evidence="1" id="KW-0812">Transmembrane</keyword>
<feature type="transmembrane region" description="Helical" evidence="1">
    <location>
        <begin position="12"/>
        <end position="30"/>
    </location>
</feature>
<keyword evidence="1" id="KW-1133">Transmembrane helix</keyword>
<dbReference type="AlphaFoldDB" id="A0A7C3J6C9"/>
<comment type="caution">
    <text evidence="2">The sequence shown here is derived from an EMBL/GenBank/DDBJ whole genome shotgun (WGS) entry which is preliminary data.</text>
</comment>
<organism evidence="2">
    <name type="scientific">candidate division WOR-3 bacterium</name>
    <dbReference type="NCBI Taxonomy" id="2052148"/>
    <lineage>
        <taxon>Bacteria</taxon>
        <taxon>Bacteria division WOR-3</taxon>
    </lineage>
</organism>
<reference evidence="2" key="1">
    <citation type="journal article" date="2020" name="mSystems">
        <title>Genome- and Community-Level Interaction Insights into Carbon Utilization and Element Cycling Functions of Hydrothermarchaeota in Hydrothermal Sediment.</title>
        <authorList>
            <person name="Zhou Z."/>
            <person name="Liu Y."/>
            <person name="Xu W."/>
            <person name="Pan J."/>
            <person name="Luo Z.H."/>
            <person name="Li M."/>
        </authorList>
    </citation>
    <scope>NUCLEOTIDE SEQUENCE [LARGE SCALE GENOMIC DNA]</scope>
    <source>
        <strain evidence="2">SpSt-464</strain>
    </source>
</reference>
<name>A0A7C3J6C9_UNCW3</name>
<accession>A0A7C3J6C9</accession>
<evidence type="ECO:0000313" key="2">
    <source>
        <dbReference type="EMBL" id="HFK23792.1"/>
    </source>
</evidence>